<dbReference type="SMART" id="SM00564">
    <property type="entry name" value="PQQ"/>
    <property type="match status" value="6"/>
</dbReference>
<dbReference type="STRING" id="658057.SAMN04488032_102356"/>
<evidence type="ECO:0000313" key="2">
    <source>
        <dbReference type="EMBL" id="SLN23137.1"/>
    </source>
</evidence>
<dbReference type="InterPro" id="IPR011047">
    <property type="entry name" value="Quinoprotein_ADH-like_sf"/>
</dbReference>
<dbReference type="SUPFAM" id="SSF50998">
    <property type="entry name" value="Quinoprotein alcohol dehydrogenase-like"/>
    <property type="match status" value="1"/>
</dbReference>
<gene>
    <name evidence="2" type="primary">bamB</name>
    <name evidence="2" type="ORF">PAM7971_00730</name>
</gene>
<dbReference type="EMBL" id="FWFW01000002">
    <property type="protein sequence ID" value="SLN23137.1"/>
    <property type="molecule type" value="Genomic_DNA"/>
</dbReference>
<organism evidence="2 3">
    <name type="scientific">Pacificibacter marinus</name>
    <dbReference type="NCBI Taxonomy" id="658057"/>
    <lineage>
        <taxon>Bacteria</taxon>
        <taxon>Pseudomonadati</taxon>
        <taxon>Pseudomonadota</taxon>
        <taxon>Alphaproteobacteria</taxon>
        <taxon>Rhodobacterales</taxon>
        <taxon>Roseobacteraceae</taxon>
        <taxon>Pacificibacter</taxon>
    </lineage>
</organism>
<accession>A0A1Y5RQS6</accession>
<dbReference type="OrthoDB" id="5290752at2"/>
<dbReference type="PROSITE" id="PS51257">
    <property type="entry name" value="PROKAR_LIPOPROTEIN"/>
    <property type="match status" value="1"/>
</dbReference>
<dbReference type="InterPro" id="IPR015943">
    <property type="entry name" value="WD40/YVTN_repeat-like_dom_sf"/>
</dbReference>
<dbReference type="Gene3D" id="2.130.10.10">
    <property type="entry name" value="YVTN repeat-like/Quinoprotein amine dehydrogenase"/>
    <property type="match status" value="1"/>
</dbReference>
<dbReference type="PANTHER" id="PTHR34512:SF30">
    <property type="entry name" value="OUTER MEMBRANE PROTEIN ASSEMBLY FACTOR BAMB"/>
    <property type="match status" value="1"/>
</dbReference>
<evidence type="ECO:0000313" key="3">
    <source>
        <dbReference type="Proteomes" id="UP000193307"/>
    </source>
</evidence>
<keyword evidence="3" id="KW-1185">Reference proteome</keyword>
<dbReference type="InterPro" id="IPR002372">
    <property type="entry name" value="PQQ_rpt_dom"/>
</dbReference>
<dbReference type="Proteomes" id="UP000193307">
    <property type="component" value="Unassembled WGS sequence"/>
</dbReference>
<feature type="domain" description="Pyrrolo-quinoline quinone repeat" evidence="1">
    <location>
        <begin position="121"/>
        <end position="357"/>
    </location>
</feature>
<dbReference type="Pfam" id="PF13360">
    <property type="entry name" value="PQQ_2"/>
    <property type="match status" value="1"/>
</dbReference>
<dbReference type="RefSeq" id="WP_085847646.1">
    <property type="nucleotide sequence ID" value="NZ_FNZV01000002.1"/>
</dbReference>
<sequence>MIAQAGRAGIFLLAVGLSACSGAKEVILPGERLDLRGGVAASDIVQPNKSAPISLGTQVARANWTNTGGAASHASGHNRFTASAPSLAWSAPIGQGNTRKLRITSPPVAAQGLVAAYDAGSSVSVVSATTGALVWTRDLTPVSEKKGDASGGSLAISGTTLLAATAYGDIVALDLASGTERWRQRIEAAGASGLTAHNGLVYAVAGDSQLWAIDVSTGLVKWQISGPETIASRVGAPAPAVNDRLAVVPFASGDVYGLFRKGGTRLWSASLAGQRAGVVYANVSDITSDPVIVGNTAYMGNQAGRFAAFDMDSGERRWTAREGAYSPASVVGGSVFIVTDRAQLVRLSASTGERIWGQQLPLFTADKPRKHKAVFAHYGPVAAGGKLWVASSDGMLRGFAPTSGSLTDQVTLPAGAAADPIVVGGIMYVLLETGALVALQ</sequence>
<reference evidence="2 3" key="1">
    <citation type="submission" date="2017-03" db="EMBL/GenBank/DDBJ databases">
        <authorList>
            <person name="Afonso C.L."/>
            <person name="Miller P.J."/>
            <person name="Scott M.A."/>
            <person name="Spackman E."/>
            <person name="Goraichik I."/>
            <person name="Dimitrov K.M."/>
            <person name="Suarez D.L."/>
            <person name="Swayne D.E."/>
        </authorList>
    </citation>
    <scope>NUCLEOTIDE SEQUENCE [LARGE SCALE GENOMIC DNA]</scope>
    <source>
        <strain evidence="2 3">CECT 7971</strain>
    </source>
</reference>
<name>A0A1Y5RQS6_9RHOB</name>
<dbReference type="InterPro" id="IPR018391">
    <property type="entry name" value="PQQ_b-propeller_rpt"/>
</dbReference>
<proteinExistence type="predicted"/>
<dbReference type="AlphaFoldDB" id="A0A1Y5RQS6"/>
<protein>
    <submittedName>
        <fullName evidence="2">Outer membrane protein assembly factor BamB</fullName>
    </submittedName>
</protein>
<evidence type="ECO:0000259" key="1">
    <source>
        <dbReference type="Pfam" id="PF13360"/>
    </source>
</evidence>
<dbReference type="PANTHER" id="PTHR34512">
    <property type="entry name" value="CELL SURFACE PROTEIN"/>
    <property type="match status" value="1"/>
</dbReference>